<evidence type="ECO:0000256" key="1">
    <source>
        <dbReference type="ARBA" id="ARBA00001933"/>
    </source>
</evidence>
<dbReference type="Pfam" id="PF01168">
    <property type="entry name" value="Ala_racemase_N"/>
    <property type="match status" value="1"/>
</dbReference>
<accession>A0A7Y8G872</accession>
<evidence type="ECO:0000259" key="4">
    <source>
        <dbReference type="Pfam" id="PF01168"/>
    </source>
</evidence>
<name>A0A7Y8G872_9PSED</name>
<reference evidence="5 6" key="1">
    <citation type="submission" date="2020-04" db="EMBL/GenBank/DDBJ databases">
        <title>Molecular characterization of pseudomonads from Agaricus bisporus reveal novel blotch 2 pathogens in Western Europe.</title>
        <authorList>
            <person name="Taparia T."/>
            <person name="Krijger M."/>
            <person name="Haynes E."/>
            <person name="Elpinstone J.G."/>
            <person name="Noble R."/>
            <person name="Van Der Wolf J."/>
        </authorList>
    </citation>
    <scope>NUCLEOTIDE SEQUENCE [LARGE SCALE GENOMIC DNA]</scope>
    <source>
        <strain evidence="5 6">P8021</strain>
    </source>
</reference>
<dbReference type="PRINTS" id="PR00992">
    <property type="entry name" value="ALARACEMASE"/>
</dbReference>
<gene>
    <name evidence="5" type="ORF">HX893_30025</name>
</gene>
<comment type="cofactor">
    <cofactor evidence="1">
        <name>pyridoxal 5'-phosphate</name>
        <dbReference type="ChEBI" id="CHEBI:597326"/>
    </cofactor>
</comment>
<dbReference type="GO" id="GO:0030632">
    <property type="term" value="P:D-alanine biosynthetic process"/>
    <property type="evidence" value="ECO:0007669"/>
    <property type="project" value="TreeGrafter"/>
</dbReference>
<dbReference type="GO" id="GO:0005829">
    <property type="term" value="C:cytosol"/>
    <property type="evidence" value="ECO:0007669"/>
    <property type="project" value="TreeGrafter"/>
</dbReference>
<sequence>MSPHVLDIADGFAVACIEEALELRAAGIDSPILLLEGWFEAAELEMIVANNLWTVIHHHGQAADLIRARLQQPINVWLKLDSGMHRVGC</sequence>
<dbReference type="EMBL" id="JACASD010000103">
    <property type="protein sequence ID" value="NWE92370.1"/>
    <property type="molecule type" value="Genomic_DNA"/>
</dbReference>
<dbReference type="PANTHER" id="PTHR30511:SF0">
    <property type="entry name" value="ALANINE RACEMASE, CATABOLIC-RELATED"/>
    <property type="match status" value="1"/>
</dbReference>
<dbReference type="InterPro" id="IPR000821">
    <property type="entry name" value="Ala_racemase"/>
</dbReference>
<dbReference type="SUPFAM" id="SSF51419">
    <property type="entry name" value="PLP-binding barrel"/>
    <property type="match status" value="1"/>
</dbReference>
<keyword evidence="3" id="KW-0413">Isomerase</keyword>
<evidence type="ECO:0000256" key="3">
    <source>
        <dbReference type="ARBA" id="ARBA00023235"/>
    </source>
</evidence>
<dbReference type="InterPro" id="IPR001608">
    <property type="entry name" value="Ala_racemase_N"/>
</dbReference>
<dbReference type="InterPro" id="IPR029066">
    <property type="entry name" value="PLP-binding_barrel"/>
</dbReference>
<proteinExistence type="predicted"/>
<evidence type="ECO:0000256" key="2">
    <source>
        <dbReference type="ARBA" id="ARBA00022898"/>
    </source>
</evidence>
<feature type="domain" description="Alanine racemase N-terminal" evidence="4">
    <location>
        <begin position="8"/>
        <end position="89"/>
    </location>
</feature>
<comment type="caution">
    <text evidence="5">The sequence shown here is derived from an EMBL/GenBank/DDBJ whole genome shotgun (WGS) entry which is preliminary data.</text>
</comment>
<dbReference type="Gene3D" id="3.20.20.10">
    <property type="entry name" value="Alanine racemase"/>
    <property type="match status" value="1"/>
</dbReference>
<keyword evidence="2" id="KW-0663">Pyridoxal phosphate</keyword>
<evidence type="ECO:0000313" key="6">
    <source>
        <dbReference type="Proteomes" id="UP000585226"/>
    </source>
</evidence>
<dbReference type="GO" id="GO:0008784">
    <property type="term" value="F:alanine racemase activity"/>
    <property type="evidence" value="ECO:0007669"/>
    <property type="project" value="InterPro"/>
</dbReference>
<dbReference type="Proteomes" id="UP000585226">
    <property type="component" value="Unassembled WGS sequence"/>
</dbReference>
<dbReference type="PANTHER" id="PTHR30511">
    <property type="entry name" value="ALANINE RACEMASE"/>
    <property type="match status" value="1"/>
</dbReference>
<dbReference type="GO" id="GO:0030170">
    <property type="term" value="F:pyridoxal phosphate binding"/>
    <property type="evidence" value="ECO:0007669"/>
    <property type="project" value="TreeGrafter"/>
</dbReference>
<organism evidence="5 6">
    <name type="scientific">Pseudomonas reactans</name>
    <dbReference type="NCBI Taxonomy" id="117680"/>
    <lineage>
        <taxon>Bacteria</taxon>
        <taxon>Pseudomonadati</taxon>
        <taxon>Pseudomonadota</taxon>
        <taxon>Gammaproteobacteria</taxon>
        <taxon>Pseudomonadales</taxon>
        <taxon>Pseudomonadaceae</taxon>
        <taxon>Pseudomonas</taxon>
    </lineage>
</organism>
<evidence type="ECO:0000313" key="5">
    <source>
        <dbReference type="EMBL" id="NWE92370.1"/>
    </source>
</evidence>
<dbReference type="AlphaFoldDB" id="A0A7Y8G872"/>
<protein>
    <submittedName>
        <fullName evidence="5">Alanine racemase</fullName>
    </submittedName>
</protein>